<reference evidence="8 9" key="1">
    <citation type="journal article" date="2003" name="Nature">
        <title>The genome of a motile marine Synechococcus.</title>
        <authorList>
            <person name="Palenik B."/>
            <person name="Brahamsha B."/>
            <person name="Larimer F."/>
            <person name="Land M."/>
            <person name="Hauser L."/>
            <person name="Chain P."/>
            <person name="Lamerdin J."/>
            <person name="Regala W."/>
            <person name="Allen E.A."/>
            <person name="McCarren J."/>
            <person name="Paulsen I."/>
            <person name="Dufresne A."/>
            <person name="Partensky F."/>
            <person name="Webb E."/>
            <person name="Waterbury J."/>
        </authorList>
    </citation>
    <scope>NUCLEOTIDE SEQUENCE [LARGE SCALE GENOMIC DNA]</scope>
    <source>
        <strain evidence="8 9">WH8102</strain>
    </source>
</reference>
<evidence type="ECO:0000256" key="4">
    <source>
        <dbReference type="PIRSR" id="PIRSR001220-1"/>
    </source>
</evidence>
<dbReference type="PROSITE" id="PS00144">
    <property type="entry name" value="ASN_GLN_ASE_1"/>
    <property type="match status" value="1"/>
</dbReference>
<evidence type="ECO:0000256" key="3">
    <source>
        <dbReference type="ARBA" id="ARBA00022801"/>
    </source>
</evidence>
<dbReference type="InterPro" id="IPR037152">
    <property type="entry name" value="L-asparaginase_N_sf"/>
</dbReference>
<evidence type="ECO:0000259" key="6">
    <source>
        <dbReference type="Pfam" id="PF00710"/>
    </source>
</evidence>
<dbReference type="SUPFAM" id="SSF53774">
    <property type="entry name" value="Glutaminase/Asparaginase"/>
    <property type="match status" value="1"/>
</dbReference>
<evidence type="ECO:0000313" key="8">
    <source>
        <dbReference type="EMBL" id="CAE08832.1"/>
    </source>
</evidence>
<evidence type="ECO:0000256" key="5">
    <source>
        <dbReference type="PROSITE-ProRule" id="PRU10099"/>
    </source>
</evidence>
<dbReference type="Proteomes" id="UP000001422">
    <property type="component" value="Chromosome"/>
</dbReference>
<feature type="active site" evidence="5">
    <location>
        <position position="13"/>
    </location>
</feature>
<feature type="domain" description="Asparaginase/glutaminase C-terminal" evidence="7">
    <location>
        <begin position="216"/>
        <end position="323"/>
    </location>
</feature>
<dbReference type="PRINTS" id="PR00139">
    <property type="entry name" value="ASNGLNASE"/>
</dbReference>
<dbReference type="CDD" id="cd08964">
    <property type="entry name" value="L-asparaginase_II"/>
    <property type="match status" value="1"/>
</dbReference>
<dbReference type="HOGENOM" id="CLU_019134_1_2_3"/>
<dbReference type="AlphaFoldDB" id="Q7U3W0"/>
<dbReference type="PANTHER" id="PTHR11707">
    <property type="entry name" value="L-ASPARAGINASE"/>
    <property type="match status" value="1"/>
</dbReference>
<dbReference type="KEGG" id="syw:SYNW2317"/>
<name>Q7U3W0_PARMW</name>
<protein>
    <recommendedName>
        <fullName evidence="2">asparaginase</fullName>
        <ecNumber evidence="2">3.5.1.1</ecNumber>
    </recommendedName>
</protein>
<dbReference type="Pfam" id="PF00710">
    <property type="entry name" value="Asparaginase"/>
    <property type="match status" value="1"/>
</dbReference>
<dbReference type="Gene3D" id="3.40.50.40">
    <property type="match status" value="1"/>
</dbReference>
<dbReference type="eggNOG" id="COG0252">
    <property type="taxonomic scope" value="Bacteria"/>
</dbReference>
<dbReference type="PANTHER" id="PTHR11707:SF28">
    <property type="entry name" value="60 KDA LYSOPHOSPHOLIPASE"/>
    <property type="match status" value="1"/>
</dbReference>
<evidence type="ECO:0000256" key="1">
    <source>
        <dbReference type="ARBA" id="ARBA00010518"/>
    </source>
</evidence>
<dbReference type="STRING" id="84588.SYNW2317"/>
<gene>
    <name evidence="8" type="primary">yccC</name>
    <name evidence="8" type="ordered locus">SYNW2317</name>
</gene>
<dbReference type="InterPro" id="IPR006034">
    <property type="entry name" value="Asparaginase/glutaminase-like"/>
</dbReference>
<comment type="similarity">
    <text evidence="1">Belongs to the asparaginase 1 family.</text>
</comment>
<dbReference type="InterPro" id="IPR020827">
    <property type="entry name" value="Asparaginase/glutaminase_AS1"/>
</dbReference>
<feature type="domain" description="L-asparaginase N-terminal" evidence="6">
    <location>
        <begin position="4"/>
        <end position="194"/>
    </location>
</feature>
<dbReference type="InterPro" id="IPR027473">
    <property type="entry name" value="L-asparaginase_C"/>
</dbReference>
<organism evidence="8 9">
    <name type="scientific">Parasynechococcus marenigrum (strain WH8102)</name>
    <dbReference type="NCBI Taxonomy" id="84588"/>
    <lineage>
        <taxon>Bacteria</taxon>
        <taxon>Bacillati</taxon>
        <taxon>Cyanobacteriota</taxon>
        <taxon>Cyanophyceae</taxon>
        <taxon>Synechococcales</taxon>
        <taxon>Prochlorococcaceae</taxon>
        <taxon>Parasynechococcus</taxon>
        <taxon>Parasynechococcus marenigrum</taxon>
    </lineage>
</organism>
<dbReference type="Pfam" id="PF17763">
    <property type="entry name" value="Asparaginase_C"/>
    <property type="match status" value="1"/>
</dbReference>
<keyword evidence="9" id="KW-1185">Reference proteome</keyword>
<dbReference type="PIRSF" id="PIRSF500176">
    <property type="entry name" value="L_ASNase"/>
    <property type="match status" value="1"/>
</dbReference>
<sequence>MSRRLLLLATGGTIAGQASDPTRLNDYTAGAMAGDALLAAVPQLQNLATISVEQVANVDSAELLFEHWRALVARIRAVFAADAELTGVVITHGTNTLEETAWLLQLLIDDPRPVVLVGAMRPATALSADGPLNLFQAVQVALSPEARGHGVLVVMDGQIHPSRHVGKVATQGVGAFASPGYGPLGCVDDMGVHLPTATGSRQVPFAALALPEQWPQVPIVYGCVEPDPLILQACLNAGAPGLVFTGTGAGQLSAGERSVLQAWAGSRPLMLRANRCGSGPVHHHHEDERLGLLPAGNLSPQKARVLLLLALIAGLSRDDLAELISAAPVTATPIIATPIIATP</sequence>
<dbReference type="GO" id="GO:0006528">
    <property type="term" value="P:asparagine metabolic process"/>
    <property type="evidence" value="ECO:0007669"/>
    <property type="project" value="InterPro"/>
</dbReference>
<dbReference type="GO" id="GO:0004067">
    <property type="term" value="F:asparaginase activity"/>
    <property type="evidence" value="ECO:0007669"/>
    <property type="project" value="UniProtKB-UniRule"/>
</dbReference>
<dbReference type="FunFam" id="3.40.50.1170:FF:000001">
    <property type="entry name" value="L-asparaginase 2"/>
    <property type="match status" value="1"/>
</dbReference>
<dbReference type="InterPro" id="IPR027474">
    <property type="entry name" value="L-asparaginase_N"/>
</dbReference>
<evidence type="ECO:0000256" key="2">
    <source>
        <dbReference type="ARBA" id="ARBA00012920"/>
    </source>
</evidence>
<dbReference type="PIRSF" id="PIRSF001220">
    <property type="entry name" value="L-ASNase_gatD"/>
    <property type="match status" value="1"/>
</dbReference>
<dbReference type="InterPro" id="IPR004550">
    <property type="entry name" value="AsnASE_II"/>
</dbReference>
<dbReference type="InterPro" id="IPR040919">
    <property type="entry name" value="Asparaginase_C"/>
</dbReference>
<proteinExistence type="inferred from homology"/>
<accession>Q7U3W0</accession>
<dbReference type="Gene3D" id="3.40.50.1170">
    <property type="entry name" value="L-asparaginase, N-terminal domain"/>
    <property type="match status" value="1"/>
</dbReference>
<evidence type="ECO:0000313" key="9">
    <source>
        <dbReference type="Proteomes" id="UP000001422"/>
    </source>
</evidence>
<feature type="active site" description="O-isoaspartyl threonine intermediate" evidence="4">
    <location>
        <position position="13"/>
    </location>
</feature>
<dbReference type="PROSITE" id="PS51732">
    <property type="entry name" value="ASN_GLN_ASE_3"/>
    <property type="match status" value="1"/>
</dbReference>
<dbReference type="InterPro" id="IPR036152">
    <property type="entry name" value="Asp/glu_Ase-like_sf"/>
</dbReference>
<dbReference type="EMBL" id="BX569695">
    <property type="protein sequence ID" value="CAE08832.1"/>
    <property type="molecule type" value="Genomic_DNA"/>
</dbReference>
<dbReference type="SMART" id="SM00870">
    <property type="entry name" value="Asparaginase"/>
    <property type="match status" value="1"/>
</dbReference>
<keyword evidence="3 8" id="KW-0378">Hydrolase</keyword>
<dbReference type="RefSeq" id="WP_011129170.1">
    <property type="nucleotide sequence ID" value="NC_005070.1"/>
</dbReference>
<evidence type="ECO:0000259" key="7">
    <source>
        <dbReference type="Pfam" id="PF17763"/>
    </source>
</evidence>
<dbReference type="EC" id="3.5.1.1" evidence="2"/>